<dbReference type="PIRSF" id="PIRSF021505">
    <property type="entry name" value="O_gly_hdrol"/>
    <property type="match status" value="1"/>
</dbReference>
<dbReference type="GO" id="GO:0016787">
    <property type="term" value="F:hydrolase activity"/>
    <property type="evidence" value="ECO:0007669"/>
    <property type="project" value="UniProtKB-KW"/>
</dbReference>
<dbReference type="RefSeq" id="WP_265765185.1">
    <property type="nucleotide sequence ID" value="NZ_JAGGJA010000003.1"/>
</dbReference>
<organism evidence="1 2">
    <name type="scientific">Fodinibius salsisoli</name>
    <dbReference type="NCBI Taxonomy" id="2820877"/>
    <lineage>
        <taxon>Bacteria</taxon>
        <taxon>Pseudomonadati</taxon>
        <taxon>Balneolota</taxon>
        <taxon>Balneolia</taxon>
        <taxon>Balneolales</taxon>
        <taxon>Balneolaceae</taxon>
        <taxon>Fodinibius</taxon>
    </lineage>
</organism>
<keyword evidence="1" id="KW-0378">Hydrolase</keyword>
<dbReference type="InterPro" id="IPR014512">
    <property type="entry name" value="O_gly_hydro"/>
</dbReference>
<dbReference type="PANTHER" id="PTHR47791">
    <property type="entry name" value="MEIOTICALLY UP-REGULATED GENE 191 PROTEIN"/>
    <property type="match status" value="1"/>
</dbReference>
<dbReference type="Proteomes" id="UP001207918">
    <property type="component" value="Unassembled WGS sequence"/>
</dbReference>
<evidence type="ECO:0000313" key="1">
    <source>
        <dbReference type="EMBL" id="MCW9706479.1"/>
    </source>
</evidence>
<dbReference type="SUPFAM" id="SSF48208">
    <property type="entry name" value="Six-hairpin glycosidases"/>
    <property type="match status" value="1"/>
</dbReference>
<dbReference type="InterPro" id="IPR053169">
    <property type="entry name" value="MUG_Protein"/>
</dbReference>
<name>A0ABT3PMW5_9BACT</name>
<gene>
    <name evidence="1" type="ORF">J6I44_06415</name>
</gene>
<evidence type="ECO:0000313" key="2">
    <source>
        <dbReference type="Proteomes" id="UP001207918"/>
    </source>
</evidence>
<keyword evidence="2" id="KW-1185">Reference proteome</keyword>
<protein>
    <submittedName>
        <fullName evidence="1">Glycoside hydrolase family 76 protein</fullName>
    </submittedName>
</protein>
<comment type="caution">
    <text evidence="1">The sequence shown here is derived from an EMBL/GenBank/DDBJ whole genome shotgun (WGS) entry which is preliminary data.</text>
</comment>
<sequence length="372" mass="43091">MKLTHTIFLLTVVFLFWGCSSDVKDKSAKSTSASESKVAYTEAEATTALEAFNEHFYSKKANLYYETTEQKELGSIWTQAIFWDIIMDAYERTGDARYEQMIHDIYDGGYREYAGYNWENKEEWFIYDDIMWWVISLARAHTITGNENYLKLSKTGFDRVWRDSYDPEDGGMYWNFDHSGKNACINYPTVIAAMRLYHITDESEYLKKAKNIYRWSRRNLFQEASGRVADHKVGEDPPGFEDYTYNQGTAIGAAVMLYEETGKQQYLDDAILAANYTKEEMSNEDGILPAEGDWNEQGVLKAIFARYMDMLVEDAGQEQYLPWLQNNVNTAWRNRDEARTLMYRDYDVPAPTGKIQSYEASSAVGFMQLISP</sequence>
<dbReference type="EMBL" id="JAGGJA010000003">
    <property type="protein sequence ID" value="MCW9706479.1"/>
    <property type="molecule type" value="Genomic_DNA"/>
</dbReference>
<reference evidence="1 2" key="1">
    <citation type="submission" date="2021-03" db="EMBL/GenBank/DDBJ databases">
        <title>Aliifodinibius sp. nov., a new bacterium isolated from saline soil.</title>
        <authorList>
            <person name="Galisteo C."/>
            <person name="De La Haba R."/>
            <person name="Sanchez-Porro C."/>
            <person name="Ventosa A."/>
        </authorList>
    </citation>
    <scope>NUCLEOTIDE SEQUENCE [LARGE SCALE GENOMIC DNA]</scope>
    <source>
        <strain evidence="1 2">1BSP15-2V2</strain>
    </source>
</reference>
<proteinExistence type="predicted"/>
<accession>A0ABT3PMW5</accession>
<dbReference type="PANTHER" id="PTHR47791:SF3">
    <property type="entry name" value="MEIOTICALLY UP-REGULATED GENE 191 PROTEIN"/>
    <property type="match status" value="1"/>
</dbReference>
<dbReference type="Pfam" id="PF03663">
    <property type="entry name" value="Glyco_hydro_76"/>
    <property type="match status" value="1"/>
</dbReference>
<dbReference type="Gene3D" id="1.50.10.20">
    <property type="match status" value="1"/>
</dbReference>
<dbReference type="InterPro" id="IPR005198">
    <property type="entry name" value="Glyco_hydro_76"/>
</dbReference>
<dbReference type="InterPro" id="IPR008928">
    <property type="entry name" value="6-hairpin_glycosidase_sf"/>
</dbReference>